<keyword evidence="2" id="KW-1185">Reference proteome</keyword>
<dbReference type="EMBL" id="BLXT01000469">
    <property type="protein sequence ID" value="GFN77374.1"/>
    <property type="molecule type" value="Genomic_DNA"/>
</dbReference>
<accession>A0AAV3Y2U6</accession>
<comment type="caution">
    <text evidence="1">The sequence shown here is derived from an EMBL/GenBank/DDBJ whole genome shotgun (WGS) entry which is preliminary data.</text>
</comment>
<name>A0AAV3Y2U6_9GAST</name>
<organism evidence="1 2">
    <name type="scientific">Plakobranchus ocellatus</name>
    <dbReference type="NCBI Taxonomy" id="259542"/>
    <lineage>
        <taxon>Eukaryota</taxon>
        <taxon>Metazoa</taxon>
        <taxon>Spiralia</taxon>
        <taxon>Lophotrochozoa</taxon>
        <taxon>Mollusca</taxon>
        <taxon>Gastropoda</taxon>
        <taxon>Heterobranchia</taxon>
        <taxon>Euthyneura</taxon>
        <taxon>Panpulmonata</taxon>
        <taxon>Sacoglossa</taxon>
        <taxon>Placobranchoidea</taxon>
        <taxon>Plakobranchidae</taxon>
        <taxon>Plakobranchus</taxon>
    </lineage>
</organism>
<proteinExistence type="predicted"/>
<protein>
    <submittedName>
        <fullName evidence="1">Uncharacterized protein</fullName>
    </submittedName>
</protein>
<dbReference type="AlphaFoldDB" id="A0AAV3Y2U6"/>
<evidence type="ECO:0000313" key="2">
    <source>
        <dbReference type="Proteomes" id="UP000735302"/>
    </source>
</evidence>
<gene>
    <name evidence="1" type="ORF">PoB_000388000</name>
</gene>
<reference evidence="1 2" key="1">
    <citation type="journal article" date="2021" name="Elife">
        <title>Chloroplast acquisition without the gene transfer in kleptoplastic sea slugs, Plakobranchus ocellatus.</title>
        <authorList>
            <person name="Maeda T."/>
            <person name="Takahashi S."/>
            <person name="Yoshida T."/>
            <person name="Shimamura S."/>
            <person name="Takaki Y."/>
            <person name="Nagai Y."/>
            <person name="Toyoda A."/>
            <person name="Suzuki Y."/>
            <person name="Arimoto A."/>
            <person name="Ishii H."/>
            <person name="Satoh N."/>
            <person name="Nishiyama T."/>
            <person name="Hasebe M."/>
            <person name="Maruyama T."/>
            <person name="Minagawa J."/>
            <person name="Obokata J."/>
            <person name="Shigenobu S."/>
        </authorList>
    </citation>
    <scope>NUCLEOTIDE SEQUENCE [LARGE SCALE GENOMIC DNA]</scope>
</reference>
<dbReference type="Proteomes" id="UP000735302">
    <property type="component" value="Unassembled WGS sequence"/>
</dbReference>
<sequence>MRLHQRPPRAGLASVSSAPPVACRLQQMRSASQSHKMISSFQALRKARAPVARLATEGSLPVDLRMDSLATEPPRPIP</sequence>
<evidence type="ECO:0000313" key="1">
    <source>
        <dbReference type="EMBL" id="GFN77374.1"/>
    </source>
</evidence>